<dbReference type="AlphaFoldDB" id="A0A561BQL2"/>
<dbReference type="RefSeq" id="WP_145805764.1">
    <property type="nucleotide sequence ID" value="NZ_VIVK01000001.1"/>
</dbReference>
<name>A0A561BQL2_9ACTN</name>
<reference evidence="5 6" key="1">
    <citation type="submission" date="2019-06" db="EMBL/GenBank/DDBJ databases">
        <title>Sequencing the genomes of 1000 actinobacteria strains.</title>
        <authorList>
            <person name="Klenk H.-P."/>
        </authorList>
    </citation>
    <scope>NUCLEOTIDE SEQUENCE [LARGE SCALE GENOMIC DNA]</scope>
    <source>
        <strain evidence="5 6">DSM 24683</strain>
    </source>
</reference>
<accession>A0A561BQL2</accession>
<keyword evidence="2" id="KW-0472">Membrane</keyword>
<keyword evidence="6" id="KW-1185">Reference proteome</keyword>
<keyword evidence="2" id="KW-0812">Transmembrane</keyword>
<organism evidence="5 6">
    <name type="scientific">Kribbella amoyensis</name>
    <dbReference type="NCBI Taxonomy" id="996641"/>
    <lineage>
        <taxon>Bacteria</taxon>
        <taxon>Bacillati</taxon>
        <taxon>Actinomycetota</taxon>
        <taxon>Actinomycetes</taxon>
        <taxon>Propionibacteriales</taxon>
        <taxon>Kribbellaceae</taxon>
        <taxon>Kribbella</taxon>
    </lineage>
</organism>
<evidence type="ECO:0000259" key="3">
    <source>
        <dbReference type="Pfam" id="PF13828"/>
    </source>
</evidence>
<feature type="region of interest" description="Disordered" evidence="1">
    <location>
        <begin position="104"/>
        <end position="133"/>
    </location>
</feature>
<evidence type="ECO:0000259" key="4">
    <source>
        <dbReference type="Pfam" id="PF13845"/>
    </source>
</evidence>
<evidence type="ECO:0000256" key="2">
    <source>
        <dbReference type="SAM" id="Phobius"/>
    </source>
</evidence>
<dbReference type="Proteomes" id="UP000318380">
    <property type="component" value="Unassembled WGS sequence"/>
</dbReference>
<dbReference type="Pfam" id="PF13828">
    <property type="entry name" value="DUF4190"/>
    <property type="match status" value="1"/>
</dbReference>
<comment type="caution">
    <text evidence="5">The sequence shown here is derived from an EMBL/GenBank/DDBJ whole genome shotgun (WGS) entry which is preliminary data.</text>
</comment>
<feature type="transmembrane region" description="Helical" evidence="2">
    <location>
        <begin position="32"/>
        <end position="62"/>
    </location>
</feature>
<evidence type="ECO:0000313" key="5">
    <source>
        <dbReference type="EMBL" id="TWD81155.1"/>
    </source>
</evidence>
<feature type="domain" description="Septum formation-related" evidence="4">
    <location>
        <begin position="145"/>
        <end position="233"/>
    </location>
</feature>
<dbReference type="InterPro" id="IPR026004">
    <property type="entry name" value="Septum_form"/>
</dbReference>
<dbReference type="OrthoDB" id="3628931at2"/>
<proteinExistence type="predicted"/>
<keyword evidence="2" id="KW-1133">Transmembrane helix</keyword>
<dbReference type="EMBL" id="VIVK01000001">
    <property type="protein sequence ID" value="TWD81155.1"/>
    <property type="molecule type" value="Genomic_DNA"/>
</dbReference>
<feature type="transmembrane region" description="Helical" evidence="2">
    <location>
        <begin position="74"/>
        <end position="97"/>
    </location>
</feature>
<gene>
    <name evidence="5" type="ORF">FB561_2259</name>
</gene>
<dbReference type="InterPro" id="IPR025241">
    <property type="entry name" value="DUF4190"/>
</dbReference>
<sequence>MPPYGPPPHGLPPYPGYGFGAQLVRRTNPVAIAALAVGLCGLFFPPAAPVGVVLGIVALVQLRKTSEGGTGQAVGGMVAGGLFSVVWGGLLALAIVVGSTEDDYYSSSEPTAPSSSEPTAPSSSEPTAPSSSSPDALYIDDLIVGQCFDDGAEEDEVVPLSCAGPHDGEVYAVVTLPAQTWPGEREVSKQSGKACDREFQPYVGIGVDDSELETATWYPRLASWSRGDRSVYCAAYGPDSEQLDQTVKGSKR</sequence>
<dbReference type="Pfam" id="PF13845">
    <property type="entry name" value="Septum_form"/>
    <property type="match status" value="1"/>
</dbReference>
<evidence type="ECO:0000313" key="6">
    <source>
        <dbReference type="Proteomes" id="UP000318380"/>
    </source>
</evidence>
<protein>
    <submittedName>
        <fullName evidence="5">Uncharacterized protein DUF4190</fullName>
    </submittedName>
</protein>
<feature type="domain" description="DUF4190" evidence="3">
    <location>
        <begin position="31"/>
        <end position="88"/>
    </location>
</feature>
<feature type="compositionally biased region" description="Low complexity" evidence="1">
    <location>
        <begin position="106"/>
        <end position="133"/>
    </location>
</feature>
<evidence type="ECO:0000256" key="1">
    <source>
        <dbReference type="SAM" id="MobiDB-lite"/>
    </source>
</evidence>